<evidence type="ECO:0000313" key="6">
    <source>
        <dbReference type="EMBL" id="QKX60652.1"/>
    </source>
</evidence>
<feature type="region of interest" description="Disordered" evidence="5">
    <location>
        <begin position="429"/>
        <end position="502"/>
    </location>
</feature>
<gene>
    <name evidence="6" type="ORF">TRUGW13939_07798</name>
</gene>
<protein>
    <recommendedName>
        <fullName evidence="8">Pentatricopeptide repeat protein</fullName>
    </recommendedName>
</protein>
<evidence type="ECO:0000256" key="4">
    <source>
        <dbReference type="ARBA" id="ARBA00044511"/>
    </source>
</evidence>
<dbReference type="Gene3D" id="1.25.40.10">
    <property type="entry name" value="Tetratricopeptide repeat domain"/>
    <property type="match status" value="1"/>
</dbReference>
<dbReference type="RefSeq" id="XP_035346828.1">
    <property type="nucleotide sequence ID" value="XM_035490935.1"/>
</dbReference>
<dbReference type="AlphaFoldDB" id="A0A7H8R2Y2"/>
<dbReference type="PANTHER" id="PTHR47447:SF17">
    <property type="entry name" value="OS12G0638900 PROTEIN"/>
    <property type="match status" value="1"/>
</dbReference>
<proteinExistence type="inferred from homology"/>
<evidence type="ECO:0000256" key="1">
    <source>
        <dbReference type="ARBA" id="ARBA00006192"/>
    </source>
</evidence>
<dbReference type="EMBL" id="CP055901">
    <property type="protein sequence ID" value="QKX60652.1"/>
    <property type="molecule type" value="Genomic_DNA"/>
</dbReference>
<comment type="similarity">
    <text evidence="1">Belongs to the CCM1 family.</text>
</comment>
<comment type="function">
    <text evidence="3">Regulates mitochondrial small subunit maturation by controlling 15S rRNA 5'-end processing. Localizes to the 5' precursor of the 15S rRNA in a position that is subsequently occupied by mS47 in the mature yeast mtSSU. Uses structure and sequence-specific RNA recognition, binding to a single-stranded region of the precursor and specifically recognizing bases -6 to -1. The exchange of Ccm1 for mS47 is coupled to the irreversible removal of precursor rRNA that is accompanied by conformational changes of the mitoribosomal proteins uS5m and mS26. These conformational changes signal completion of 5'-end rRNA processing through protection of the mature 5'-end of the 15S rRNA and stabilization of mS47. The removal of the 5' precursor together with the dissociation of Ccm1 may be catalyzed by the 5'-3' exoribonuclease Pet127. Involved in the specific removal of group I introns in mitochondrial encoded transcripts.</text>
</comment>
<evidence type="ECO:0000256" key="3">
    <source>
        <dbReference type="ARBA" id="ARBA00044493"/>
    </source>
</evidence>
<evidence type="ECO:0008006" key="8">
    <source>
        <dbReference type="Google" id="ProtNLM"/>
    </source>
</evidence>
<dbReference type="InterPro" id="IPR011990">
    <property type="entry name" value="TPR-like_helical_dom_sf"/>
</dbReference>
<keyword evidence="2" id="KW-0677">Repeat</keyword>
<feature type="compositionally biased region" description="Basic and acidic residues" evidence="5">
    <location>
        <begin position="434"/>
        <end position="447"/>
    </location>
</feature>
<name>A0A7H8R2Y2_TALRU</name>
<feature type="compositionally biased region" description="Basic and acidic residues" evidence="5">
    <location>
        <begin position="67"/>
        <end position="103"/>
    </location>
</feature>
<reference evidence="7" key="1">
    <citation type="submission" date="2020-06" db="EMBL/GenBank/DDBJ databases">
        <title>A chromosome-scale genome assembly of Talaromyces rugulosus W13939.</title>
        <authorList>
            <person name="Wang B."/>
            <person name="Guo L."/>
            <person name="Ye K."/>
            <person name="Wang L."/>
        </authorList>
    </citation>
    <scope>NUCLEOTIDE SEQUENCE [LARGE SCALE GENOMIC DNA]</scope>
    <source>
        <strain evidence="7">W13939</strain>
    </source>
</reference>
<dbReference type="PANTHER" id="PTHR47447">
    <property type="entry name" value="OS03G0856100 PROTEIN"/>
    <property type="match status" value="1"/>
</dbReference>
<dbReference type="KEGG" id="trg:TRUGW13939_07798"/>
<dbReference type="OrthoDB" id="185373at2759"/>
<dbReference type="InterPro" id="IPR002885">
    <property type="entry name" value="PPR_rpt"/>
</dbReference>
<comment type="subunit">
    <text evidence="4">Binds to mitochondrial small subunit 15S rRNA.</text>
</comment>
<sequence>MLNCTSACIRNLGAGARLGTTRFRGGYAVHRQFLIPTAQQLRKNSSFGSFGSFAKTEAFALDDEEESDRRGPRIRTGRREAPRRRSAENRRRDDDDGDGRAFDTSDRKVRLVESLRYTRHQAKESRRNKGSNNAGMGNIKEVKMLEALAKTREMPQSINPTVVNKELKWLQDPKEMSIRIARLLQADQVALAVAMIRKAEALKMECAVAWNRLLSYCFYKSAPEAAFSFYNDMKKRHRQPTDRTYTIMLKGLSTQIKKPGWNPVPIAQKIYKQLLDPKSPVPPSHYHHHAMLEVCGNYHNMDALWNVVGELPEQGSARPNAQTYTVILMALQNNFEYAIESLPQDDPEQVSLKMRSAKREALLLDVKRIWADVMSQWKDGELELDNELVSTMAQILLDPLDESSSYNVLALFNQTLGVPIFARKPQSRASLFESESKPSEEELNKEEPTEEEGVVPPEEVVSEVTNASEVVSEELDLEKDGEAEMETPSEQDSPSEKTLDPADEKVYVEDLEDVFDPVERKKGSSDPSEQVTPNNVILNSVLKTCRIMTQGTSAGRQYWKYFTIEGGPDNAHKIQPDLPNFHEYLRLLRVARSSQGAVDLIRDQMVPALDVRGITFHLAMSCCLRDRQNPNVFLNAQEMLSLMEKSLPLSDPRPLQGFLNLVDALISNPQWLLGLRGLTSSDQATTNLTTMGRNLRWSLQKAAVTSLEPHVNRLYEVMEDPRGVHSSGYTPESRPGMVNGFYALNFMVQTRQMLDKLLSTHYKNTLSELDRQWLRELATKLRKFSKPDVALQFENSQLTPLPQHWEAIGGR</sequence>
<dbReference type="GeneID" id="55995288"/>
<keyword evidence="7" id="KW-1185">Reference proteome</keyword>
<feature type="compositionally biased region" description="Acidic residues" evidence="5">
    <location>
        <begin position="471"/>
        <end position="489"/>
    </location>
</feature>
<evidence type="ECO:0000256" key="5">
    <source>
        <dbReference type="SAM" id="MobiDB-lite"/>
    </source>
</evidence>
<dbReference type="Proteomes" id="UP000509510">
    <property type="component" value="Chromosome IV"/>
</dbReference>
<dbReference type="Pfam" id="PF13041">
    <property type="entry name" value="PPR_2"/>
    <property type="match status" value="1"/>
</dbReference>
<evidence type="ECO:0000256" key="2">
    <source>
        <dbReference type="ARBA" id="ARBA00022737"/>
    </source>
</evidence>
<feature type="compositionally biased region" description="Low complexity" evidence="5">
    <location>
        <begin position="454"/>
        <end position="464"/>
    </location>
</feature>
<accession>A0A7H8R2Y2</accession>
<organism evidence="6 7">
    <name type="scientific">Talaromyces rugulosus</name>
    <name type="common">Penicillium rugulosum</name>
    <dbReference type="NCBI Taxonomy" id="121627"/>
    <lineage>
        <taxon>Eukaryota</taxon>
        <taxon>Fungi</taxon>
        <taxon>Dikarya</taxon>
        <taxon>Ascomycota</taxon>
        <taxon>Pezizomycotina</taxon>
        <taxon>Eurotiomycetes</taxon>
        <taxon>Eurotiomycetidae</taxon>
        <taxon>Eurotiales</taxon>
        <taxon>Trichocomaceae</taxon>
        <taxon>Talaromyces</taxon>
        <taxon>Talaromyces sect. Islandici</taxon>
    </lineage>
</organism>
<feature type="region of interest" description="Disordered" evidence="5">
    <location>
        <begin position="61"/>
        <end position="103"/>
    </location>
</feature>
<evidence type="ECO:0000313" key="7">
    <source>
        <dbReference type="Proteomes" id="UP000509510"/>
    </source>
</evidence>